<proteinExistence type="inferred from homology"/>
<dbReference type="Pfam" id="PF00135">
    <property type="entry name" value="COesterase"/>
    <property type="match status" value="1"/>
</dbReference>
<dbReference type="InterPro" id="IPR002018">
    <property type="entry name" value="CarbesteraseB"/>
</dbReference>
<evidence type="ECO:0000313" key="5">
    <source>
        <dbReference type="EMBL" id="KAK9415744.1"/>
    </source>
</evidence>
<dbReference type="Proteomes" id="UP001408356">
    <property type="component" value="Unassembled WGS sequence"/>
</dbReference>
<reference evidence="5 6" key="1">
    <citation type="journal article" date="2024" name="J. Plant Pathol.">
        <title>Sequence and assembly of the genome of Seiridium unicorne, isolate CBS 538.82, causal agent of cypress canker disease.</title>
        <authorList>
            <person name="Scali E."/>
            <person name="Rocca G.D."/>
            <person name="Danti R."/>
            <person name="Garbelotto M."/>
            <person name="Barberini S."/>
            <person name="Baroncelli R."/>
            <person name="Emiliani G."/>
        </authorList>
    </citation>
    <scope>NUCLEOTIDE SEQUENCE [LARGE SCALE GENOMIC DNA]</scope>
    <source>
        <strain evidence="5 6">BM-138-508</strain>
    </source>
</reference>
<evidence type="ECO:0000313" key="6">
    <source>
        <dbReference type="Proteomes" id="UP001408356"/>
    </source>
</evidence>
<feature type="domain" description="Carboxylesterase type B" evidence="4">
    <location>
        <begin position="23"/>
        <end position="523"/>
    </location>
</feature>
<feature type="signal peptide" evidence="3">
    <location>
        <begin position="1"/>
        <end position="20"/>
    </location>
</feature>
<sequence length="562" mass="61369">MGIRRHIIFSLGLLLPIVHCALSPIVKTRNGTYLGIELPNFDQEAFLGVPYAQPPVGQLRLRPPQSLNSSFSGEKPAVQYGYTCPGGDDATVYDMNEDCLTLNIVRPKYTYANNSSDLAVLVWIYGGGFQTGATSDPMTNLSYIVQTSAKMGKPIIAASLNYRKATFGFLGGRDMVNSVNMNLGLRDQRRALDWIQENIDAFGGNPEKVTIFGQSSGGAAVGFQLGAWGATGKPPFRAAIMQSGSSNSQPDNGTDYHQPMYEEMLSRANCSNVSDHLDCLRRLSYDDYVTASSGLVFFPTVDGSFVPAIGSIMKAAGSFHKVPIIAGTTTDDATLFAPLGRDTDEELMQPPVVQNTGYTISNHSWTRILELYPDDPVQGIPAETGSDRFEDNGYQYKRICAIGGDILFQSPRRQDCRVFSNAGLPVFSYRFNTIPYVNGTNDTYTDFVGTLGDADLGVKHGSEMPFVFNNPQSGLSTVLGPEMSYHILANIMCRMWISFAASQDPNGHGIEGVPEWLAYGNDDLAQNFVFHANTTGGGYMELDNIRAMGMDFLIETQAERVQ</sequence>
<comment type="caution">
    <text evidence="5">The sequence shown here is derived from an EMBL/GenBank/DDBJ whole genome shotgun (WGS) entry which is preliminary data.</text>
</comment>
<feature type="chain" id="PRO_5044980711" description="Carboxylic ester hydrolase" evidence="3">
    <location>
        <begin position="21"/>
        <end position="562"/>
    </location>
</feature>
<dbReference type="EMBL" id="JARVKF010000413">
    <property type="protein sequence ID" value="KAK9415744.1"/>
    <property type="molecule type" value="Genomic_DNA"/>
</dbReference>
<keyword evidence="6" id="KW-1185">Reference proteome</keyword>
<dbReference type="InterPro" id="IPR019826">
    <property type="entry name" value="Carboxylesterase_B_AS"/>
</dbReference>
<gene>
    <name evidence="5" type="ORF">SUNI508_10222</name>
</gene>
<dbReference type="InterPro" id="IPR029058">
    <property type="entry name" value="AB_hydrolase_fold"/>
</dbReference>
<accession>A0ABR2UM75</accession>
<dbReference type="EC" id="3.1.1.-" evidence="3"/>
<dbReference type="Gene3D" id="3.40.50.1820">
    <property type="entry name" value="alpha/beta hydrolase"/>
    <property type="match status" value="1"/>
</dbReference>
<dbReference type="InterPro" id="IPR050309">
    <property type="entry name" value="Type-B_Carboxylest/Lipase"/>
</dbReference>
<comment type="similarity">
    <text evidence="1 3">Belongs to the type-B carboxylesterase/lipase family.</text>
</comment>
<dbReference type="PROSITE" id="PS00122">
    <property type="entry name" value="CARBOXYLESTERASE_B_1"/>
    <property type="match status" value="1"/>
</dbReference>
<keyword evidence="3" id="KW-0732">Signal</keyword>
<evidence type="ECO:0000256" key="2">
    <source>
        <dbReference type="ARBA" id="ARBA00022801"/>
    </source>
</evidence>
<evidence type="ECO:0000256" key="1">
    <source>
        <dbReference type="ARBA" id="ARBA00005964"/>
    </source>
</evidence>
<dbReference type="SUPFAM" id="SSF53474">
    <property type="entry name" value="alpha/beta-Hydrolases"/>
    <property type="match status" value="1"/>
</dbReference>
<name>A0ABR2UM75_9PEZI</name>
<evidence type="ECO:0000259" key="4">
    <source>
        <dbReference type="Pfam" id="PF00135"/>
    </source>
</evidence>
<keyword evidence="2 3" id="KW-0378">Hydrolase</keyword>
<dbReference type="PANTHER" id="PTHR11559">
    <property type="entry name" value="CARBOXYLESTERASE"/>
    <property type="match status" value="1"/>
</dbReference>
<evidence type="ECO:0000256" key="3">
    <source>
        <dbReference type="RuleBase" id="RU361235"/>
    </source>
</evidence>
<dbReference type="PROSITE" id="PS00941">
    <property type="entry name" value="CARBOXYLESTERASE_B_2"/>
    <property type="match status" value="1"/>
</dbReference>
<dbReference type="InterPro" id="IPR019819">
    <property type="entry name" value="Carboxylesterase_B_CS"/>
</dbReference>
<organism evidence="5 6">
    <name type="scientific">Seiridium unicorne</name>
    <dbReference type="NCBI Taxonomy" id="138068"/>
    <lineage>
        <taxon>Eukaryota</taxon>
        <taxon>Fungi</taxon>
        <taxon>Dikarya</taxon>
        <taxon>Ascomycota</taxon>
        <taxon>Pezizomycotina</taxon>
        <taxon>Sordariomycetes</taxon>
        <taxon>Xylariomycetidae</taxon>
        <taxon>Amphisphaeriales</taxon>
        <taxon>Sporocadaceae</taxon>
        <taxon>Seiridium</taxon>
    </lineage>
</organism>
<protein>
    <recommendedName>
        <fullName evidence="3">Carboxylic ester hydrolase</fullName>
        <ecNumber evidence="3">3.1.1.-</ecNumber>
    </recommendedName>
</protein>